<gene>
    <name evidence="1" type="ORF">BMR1_03g00505</name>
</gene>
<dbReference type="SUPFAM" id="SSF110324">
    <property type="entry name" value="Ribosomal L27 protein-like"/>
    <property type="match status" value="1"/>
</dbReference>
<dbReference type="VEuPathDB" id="PiroplasmaDB:BMR1_03g00505"/>
<protein>
    <submittedName>
        <fullName evidence="1">Uncharacterized protein</fullName>
    </submittedName>
</protein>
<organism evidence="1 2">
    <name type="scientific">Babesia microti (strain RI)</name>
    <dbReference type="NCBI Taxonomy" id="1133968"/>
    <lineage>
        <taxon>Eukaryota</taxon>
        <taxon>Sar</taxon>
        <taxon>Alveolata</taxon>
        <taxon>Apicomplexa</taxon>
        <taxon>Aconoidasida</taxon>
        <taxon>Piroplasmida</taxon>
        <taxon>Babesiidae</taxon>
        <taxon>Babesia</taxon>
    </lineage>
</organism>
<dbReference type="Gene3D" id="2.40.50.100">
    <property type="match status" value="1"/>
</dbReference>
<evidence type="ECO:0000313" key="1">
    <source>
        <dbReference type="EMBL" id="CTQ40701.1"/>
    </source>
</evidence>
<dbReference type="EMBL" id="LN871598">
    <property type="protein sequence ID" value="CTQ40701.1"/>
    <property type="molecule type" value="Genomic_DNA"/>
</dbReference>
<dbReference type="Proteomes" id="UP000002899">
    <property type="component" value="Chromosome III"/>
</dbReference>
<dbReference type="RefSeq" id="XP_012648712.1">
    <property type="nucleotide sequence ID" value="XM_012793258.1"/>
</dbReference>
<reference evidence="1 2" key="3">
    <citation type="journal article" date="2016" name="Sci. Rep.">
        <title>Genome-wide diversity and gene expression profiling of Babesia microti isolates identify polymorphic genes that mediate host-pathogen interactions.</title>
        <authorList>
            <person name="Silva J.C."/>
            <person name="Cornillot E."/>
            <person name="McCracken C."/>
            <person name="Usmani-Brown S."/>
            <person name="Dwivedi A."/>
            <person name="Ifeonu O.O."/>
            <person name="Crabtree J."/>
            <person name="Gotia H.T."/>
            <person name="Virji A.Z."/>
            <person name="Reynes C."/>
            <person name="Colinge J."/>
            <person name="Kumar V."/>
            <person name="Lawres L."/>
            <person name="Pazzi J.E."/>
            <person name="Pablo J.V."/>
            <person name="Hung C."/>
            <person name="Brancato J."/>
            <person name="Kumari P."/>
            <person name="Orvis J."/>
            <person name="Tretina K."/>
            <person name="Chibucos M."/>
            <person name="Ott S."/>
            <person name="Sadzewicz L."/>
            <person name="Sengamalay N."/>
            <person name="Shetty A.C."/>
            <person name="Su Q."/>
            <person name="Tallon L."/>
            <person name="Fraser C.M."/>
            <person name="Frutos R."/>
            <person name="Molina D.M."/>
            <person name="Krause P.J."/>
            <person name="Ben Mamoun C."/>
        </authorList>
    </citation>
    <scope>NUCLEOTIDE SEQUENCE [LARGE SCALE GENOMIC DNA]</scope>
    <source>
        <strain evidence="1 2">RI</strain>
    </source>
</reference>
<reference evidence="1 2" key="2">
    <citation type="journal article" date="2013" name="PLoS ONE">
        <title>Whole genome mapping and re-organization of the nuclear and mitochondrial genomes of Babesia microti isolates.</title>
        <authorList>
            <person name="Cornillot E."/>
            <person name="Dassouli A."/>
            <person name="Garg A."/>
            <person name="Pachikara N."/>
            <person name="Randazzo S."/>
            <person name="Depoix D."/>
            <person name="Carcy B."/>
            <person name="Delbecq S."/>
            <person name="Frutos R."/>
            <person name="Silva J.C."/>
            <person name="Sutton R."/>
            <person name="Krause P.J."/>
            <person name="Mamoun C.B."/>
        </authorList>
    </citation>
    <scope>NUCLEOTIDE SEQUENCE [LARGE SCALE GENOMIC DNA]</scope>
    <source>
        <strain evidence="1 2">RI</strain>
    </source>
</reference>
<dbReference type="OrthoDB" id="1867012at2759"/>
<reference evidence="1 2" key="1">
    <citation type="journal article" date="2012" name="Nucleic Acids Res.">
        <title>Sequencing of the smallest Apicomplexan genome from the human pathogen Babesia microti.</title>
        <authorList>
            <person name="Cornillot E."/>
            <person name="Hadj-Kaddour K."/>
            <person name="Dassouli A."/>
            <person name="Noel B."/>
            <person name="Ranwez V."/>
            <person name="Vacherie B."/>
            <person name="Augagneur Y."/>
            <person name="Bres V."/>
            <person name="Duclos A."/>
            <person name="Randazzo S."/>
            <person name="Carcy B."/>
            <person name="Debierre-Grockiego F."/>
            <person name="Delbecq S."/>
            <person name="Moubri-Menage K."/>
            <person name="Shams-Eldin H."/>
            <person name="Usmani-Brown S."/>
            <person name="Bringaud F."/>
            <person name="Wincker P."/>
            <person name="Vivares C.P."/>
            <person name="Schwarz R.T."/>
            <person name="Schetters T.P."/>
            <person name="Krause P.J."/>
            <person name="Gorenflot A."/>
            <person name="Berry V."/>
            <person name="Barbe V."/>
            <person name="Ben Mamoun C."/>
        </authorList>
    </citation>
    <scope>NUCLEOTIDE SEQUENCE [LARGE SCALE GENOMIC DNA]</scope>
    <source>
        <strain evidence="1 2">RI</strain>
    </source>
</reference>
<evidence type="ECO:0000313" key="2">
    <source>
        <dbReference type="Proteomes" id="UP000002899"/>
    </source>
</evidence>
<sequence length="217" mass="25191">MCSGFFGLNIPQNFSSSKYTQLSAITIFTQLFLQKRSKTVRVSAYRRPPRASPTGQSRKAHIGIKRLPAEYVMEGQLLVKQRIPITMNPNSKRNRHFKLYPGENVGVTKTSSLVALGNGRVKINHDVERDVKIVNVLLEEQEELLESDLWRYRMEHVRGIEENRSICYLRSKCASYLDYKLTNPPTKPPPRPQFLSKFDKWENLSMPDVKRFTNKLY</sequence>
<dbReference type="KEGG" id="bmic:BMR1_03g00505"/>
<dbReference type="AlphaFoldDB" id="A0A0K3AT18"/>
<keyword evidence="2" id="KW-1185">Reference proteome</keyword>
<name>A0A0K3AT18_BABMR</name>
<proteinExistence type="predicted"/>
<dbReference type="GeneID" id="24424736"/>
<accession>A0A0K3AT18</accession>